<reference evidence="1" key="1">
    <citation type="journal article" date="2021" name="Nat. Commun.">
        <title>Genetic determinants of endophytism in the Arabidopsis root mycobiome.</title>
        <authorList>
            <person name="Mesny F."/>
            <person name="Miyauchi S."/>
            <person name="Thiergart T."/>
            <person name="Pickel B."/>
            <person name="Atanasova L."/>
            <person name="Karlsson M."/>
            <person name="Huettel B."/>
            <person name="Barry K.W."/>
            <person name="Haridas S."/>
            <person name="Chen C."/>
            <person name="Bauer D."/>
            <person name="Andreopoulos W."/>
            <person name="Pangilinan J."/>
            <person name="LaButti K."/>
            <person name="Riley R."/>
            <person name="Lipzen A."/>
            <person name="Clum A."/>
            <person name="Drula E."/>
            <person name="Henrissat B."/>
            <person name="Kohler A."/>
            <person name="Grigoriev I.V."/>
            <person name="Martin F.M."/>
            <person name="Hacquard S."/>
        </authorList>
    </citation>
    <scope>NUCLEOTIDE SEQUENCE</scope>
    <source>
        <strain evidence="1">FSSC 5 MPI-SDFR-AT-0091</strain>
    </source>
</reference>
<evidence type="ECO:0000313" key="2">
    <source>
        <dbReference type="Proteomes" id="UP000736672"/>
    </source>
</evidence>
<dbReference type="Proteomes" id="UP000736672">
    <property type="component" value="Unassembled WGS sequence"/>
</dbReference>
<proteinExistence type="predicted"/>
<gene>
    <name evidence="1" type="ORF">B0J15DRAFT_451516</name>
</gene>
<keyword evidence="2" id="KW-1185">Reference proteome</keyword>
<dbReference type="Gene3D" id="2.60.120.620">
    <property type="entry name" value="q2cbj1_9rhob like domain"/>
    <property type="match status" value="1"/>
</dbReference>
<organism evidence="1 2">
    <name type="scientific">Fusarium solani</name>
    <name type="common">Filamentous fungus</name>
    <dbReference type="NCBI Taxonomy" id="169388"/>
    <lineage>
        <taxon>Eukaryota</taxon>
        <taxon>Fungi</taxon>
        <taxon>Dikarya</taxon>
        <taxon>Ascomycota</taxon>
        <taxon>Pezizomycotina</taxon>
        <taxon>Sordariomycetes</taxon>
        <taxon>Hypocreomycetidae</taxon>
        <taxon>Hypocreales</taxon>
        <taxon>Nectriaceae</taxon>
        <taxon>Fusarium</taxon>
        <taxon>Fusarium solani species complex</taxon>
    </lineage>
</organism>
<evidence type="ECO:0000313" key="1">
    <source>
        <dbReference type="EMBL" id="KAH7243759.1"/>
    </source>
</evidence>
<comment type="caution">
    <text evidence="1">The sequence shown here is derived from an EMBL/GenBank/DDBJ whole genome shotgun (WGS) entry which is preliminary data.</text>
</comment>
<accession>A0A9P9GSS2</accession>
<sequence>MPSVTAPSSRQSVVAIPLSDEERKSQTITNDHLAKAVSAMHRDGICVLENAVNIGHTGILNNILCAEAEEMAELPTTHFNDNSEDGNPTGNMSQGPPLQPELMYSDIWANGPAAAVLACMLGPQPQVNYVNGNTALGGFKGSRQRVHVDLTFNHAQFPFAIVANCYLADVSPANGSTELWIGSHRDTSVEMRRC</sequence>
<protein>
    <submittedName>
        <fullName evidence="1">Uncharacterized protein</fullName>
    </submittedName>
</protein>
<dbReference type="AlphaFoldDB" id="A0A9P9GSS2"/>
<dbReference type="OrthoDB" id="407832at2759"/>
<dbReference type="EMBL" id="JAGTJS010000018">
    <property type="protein sequence ID" value="KAH7243759.1"/>
    <property type="molecule type" value="Genomic_DNA"/>
</dbReference>
<dbReference type="SUPFAM" id="SSF51197">
    <property type="entry name" value="Clavaminate synthase-like"/>
    <property type="match status" value="1"/>
</dbReference>
<name>A0A9P9GSS2_FUSSL</name>
<dbReference type="InterPro" id="IPR051961">
    <property type="entry name" value="Fungal_Metabolite_Diox"/>
</dbReference>
<dbReference type="PANTHER" id="PTHR37563">
    <property type="entry name" value="PHYTANOYL-COA DIOXYGENASE FAMILY PROTEIN (AFU_ORTHOLOGUE AFUA_2G03330)"/>
    <property type="match status" value="1"/>
</dbReference>
<dbReference type="PANTHER" id="PTHR37563:SF2">
    <property type="entry name" value="PHYTANOYL-COA DIOXYGENASE FAMILY PROTEIN (AFU_ORTHOLOGUE AFUA_2G03330)"/>
    <property type="match status" value="1"/>
</dbReference>